<comment type="caution">
    <text evidence="2">The sequence shown here is derived from an EMBL/GenBank/DDBJ whole genome shotgun (WGS) entry which is preliminary data.</text>
</comment>
<dbReference type="EMBL" id="LJZV01000035">
    <property type="protein sequence ID" value="KZD86889.1"/>
    <property type="molecule type" value="Genomic_DNA"/>
</dbReference>
<evidence type="ECO:0000313" key="3">
    <source>
        <dbReference type="Proteomes" id="UP000076442"/>
    </source>
</evidence>
<evidence type="ECO:0000256" key="1">
    <source>
        <dbReference type="SAM" id="MobiDB-lite"/>
    </source>
</evidence>
<gene>
    <name evidence="2" type="ORF">B4122_4724</name>
</gene>
<dbReference type="AlphaFoldDB" id="A0AAP1E2X5"/>
<reference evidence="2 3" key="1">
    <citation type="submission" date="2015-09" db="EMBL/GenBank/DDBJ databases">
        <title>Spore heat resistance.</title>
        <authorList>
            <person name="Boekhorst J."/>
            <person name="Berendsen E.M."/>
            <person name="Wells-Bennik M.H."/>
            <person name="Kuipers O.P."/>
        </authorList>
    </citation>
    <scope>NUCLEOTIDE SEQUENCE [LARGE SCALE GENOMIC DNA]</scope>
    <source>
        <strain evidence="2 3">B4122</strain>
    </source>
</reference>
<feature type="region of interest" description="Disordered" evidence="1">
    <location>
        <begin position="1"/>
        <end position="49"/>
    </location>
</feature>
<organism evidence="2 3">
    <name type="scientific">Bacillus subtilis</name>
    <dbReference type="NCBI Taxonomy" id="1423"/>
    <lineage>
        <taxon>Bacteria</taxon>
        <taxon>Bacillati</taxon>
        <taxon>Bacillota</taxon>
        <taxon>Bacilli</taxon>
        <taxon>Bacillales</taxon>
        <taxon>Bacillaceae</taxon>
        <taxon>Bacillus</taxon>
    </lineage>
</organism>
<proteinExistence type="predicted"/>
<evidence type="ECO:0000313" key="2">
    <source>
        <dbReference type="EMBL" id="KZD86889.1"/>
    </source>
</evidence>
<dbReference type="Proteomes" id="UP000076442">
    <property type="component" value="Unassembled WGS sequence"/>
</dbReference>
<protein>
    <submittedName>
        <fullName evidence="2">Uncharacterized protein</fullName>
    </submittedName>
</protein>
<sequence length="49" mass="5149">MTECTAPKKVPEASGSAKKQLISTQAGFSEGRDSSLVKPNGGDQRSVRL</sequence>
<accession>A0AAP1E2X5</accession>
<name>A0AAP1E2X5_BACIU</name>